<dbReference type="Gene3D" id="3.10.310.10">
    <property type="entry name" value="Diaminopimelate Epimerase, Chain A, domain 1"/>
    <property type="match status" value="2"/>
</dbReference>
<gene>
    <name evidence="1" type="ORF">HQ605_01800</name>
</gene>
<name>A0ABS7NNH1_9NOCA</name>
<dbReference type="PIRSF" id="PIRSF016184">
    <property type="entry name" value="PhzC_PhzF"/>
    <property type="match status" value="1"/>
</dbReference>
<dbReference type="EMBL" id="JABUKG010000001">
    <property type="protein sequence ID" value="MBY6319547.1"/>
    <property type="molecule type" value="Genomic_DNA"/>
</dbReference>
<dbReference type="InterPro" id="IPR003719">
    <property type="entry name" value="Phenazine_PhzF-like"/>
</dbReference>
<dbReference type="PANTHER" id="PTHR13774:SF32">
    <property type="entry name" value="ANTISENSE-ENHANCING SEQUENCE 1"/>
    <property type="match status" value="1"/>
</dbReference>
<proteinExistence type="predicted"/>
<evidence type="ECO:0000313" key="1">
    <source>
        <dbReference type="EMBL" id="MBY6319547.1"/>
    </source>
</evidence>
<dbReference type="PANTHER" id="PTHR13774">
    <property type="entry name" value="PHENAZINE BIOSYNTHESIS PROTEIN"/>
    <property type="match status" value="1"/>
</dbReference>
<organism evidence="1 2">
    <name type="scientific">Rhodococcoides kroppenstedtii</name>
    <dbReference type="NCBI Taxonomy" id="293050"/>
    <lineage>
        <taxon>Bacteria</taxon>
        <taxon>Bacillati</taxon>
        <taxon>Actinomycetota</taxon>
        <taxon>Actinomycetes</taxon>
        <taxon>Mycobacteriales</taxon>
        <taxon>Nocardiaceae</taxon>
        <taxon>Rhodococcoides</taxon>
    </lineage>
</organism>
<dbReference type="SUPFAM" id="SSF54506">
    <property type="entry name" value="Diaminopimelate epimerase-like"/>
    <property type="match status" value="1"/>
</dbReference>
<keyword evidence="2" id="KW-1185">Reference proteome</keyword>
<evidence type="ECO:0000313" key="2">
    <source>
        <dbReference type="Proteomes" id="UP001520140"/>
    </source>
</evidence>
<sequence>MAIDVHVVRVFTDPEGRHGNPLGIVDAAAVAPSARQELARRLNYSETVFVDVPSAPTESTAVRIHTPAAELPFAGHPTVGTAAWLARRGTPVTALVVPAGSVAVRVDGDQVSVRARADWAPEFEIEQFSTVDAVLAVDPTRYTDGQHYVWAWVDEAAGRIRSRMFAPDMGIAEDEATGAAALRITAHLRRSLHIEQGRGSQLITTLGDDGWIDLGGRVAAENTRSVPDEESQPV</sequence>
<dbReference type="Proteomes" id="UP001520140">
    <property type="component" value="Unassembled WGS sequence"/>
</dbReference>
<dbReference type="Pfam" id="PF02567">
    <property type="entry name" value="PhzC-PhzF"/>
    <property type="match status" value="2"/>
</dbReference>
<reference evidence="1 2" key="1">
    <citation type="submission" date="2020-06" db="EMBL/GenBank/DDBJ databases">
        <title>Taxonomy, biology and ecology of Rhodococcus bacteria occurring in California pistachio and other woody hosts as revealed by genome sequence analyses.</title>
        <authorList>
            <person name="Gai Y."/>
            <person name="Riely B."/>
        </authorList>
    </citation>
    <scope>NUCLEOTIDE SEQUENCE [LARGE SCALE GENOMIC DNA]</scope>
    <source>
        <strain evidence="1 2">BP-284</strain>
    </source>
</reference>
<accession>A0ABS7NNH1</accession>
<comment type="caution">
    <text evidence="1">The sequence shown here is derived from an EMBL/GenBank/DDBJ whole genome shotgun (WGS) entry which is preliminary data.</text>
</comment>
<dbReference type="RefSeq" id="WP_068100836.1">
    <property type="nucleotide sequence ID" value="NZ_JABUKE010000001.1"/>
</dbReference>
<protein>
    <submittedName>
        <fullName evidence="1">PhzF family phenazine biosynthesis protein</fullName>
    </submittedName>
</protein>